<dbReference type="AlphaFoldDB" id="A0A2P2JZQ4"/>
<feature type="compositionally biased region" description="Polar residues" evidence="7">
    <location>
        <begin position="286"/>
        <end position="300"/>
    </location>
</feature>
<feature type="compositionally biased region" description="Basic and acidic residues" evidence="7">
    <location>
        <begin position="1"/>
        <end position="11"/>
    </location>
</feature>
<dbReference type="Gene3D" id="2.40.330.10">
    <property type="entry name" value="DNA-binding pseudobarrel domain"/>
    <property type="match status" value="1"/>
</dbReference>
<keyword evidence="4" id="KW-0804">Transcription</keyword>
<keyword evidence="5" id="KW-0539">Nucleus</keyword>
<dbReference type="CDD" id="cd10017">
    <property type="entry name" value="B3_DNA"/>
    <property type="match status" value="1"/>
</dbReference>
<evidence type="ECO:0000256" key="4">
    <source>
        <dbReference type="ARBA" id="ARBA00023163"/>
    </source>
</evidence>
<keyword evidence="6" id="KW-0175">Coiled coil</keyword>
<feature type="coiled-coil region" evidence="6">
    <location>
        <begin position="441"/>
        <end position="489"/>
    </location>
</feature>
<evidence type="ECO:0000256" key="1">
    <source>
        <dbReference type="ARBA" id="ARBA00004123"/>
    </source>
</evidence>
<accession>A0A2P2JZQ4</accession>
<reference evidence="9" key="1">
    <citation type="submission" date="2018-02" db="EMBL/GenBank/DDBJ databases">
        <title>Rhizophora mucronata_Transcriptome.</title>
        <authorList>
            <person name="Meera S.P."/>
            <person name="Sreeshan A."/>
            <person name="Augustine A."/>
        </authorList>
    </citation>
    <scope>NUCLEOTIDE SEQUENCE</scope>
    <source>
        <tissue evidence="9">Leaf</tissue>
    </source>
</reference>
<dbReference type="PANTHER" id="PTHR31391:SF135">
    <property type="entry name" value="B3 DOMAIN-CONTAINING PROTEIN OS01G0234100-LIKE ISOFORM X1"/>
    <property type="match status" value="1"/>
</dbReference>
<evidence type="ECO:0000313" key="9">
    <source>
        <dbReference type="EMBL" id="MBW98928.1"/>
    </source>
</evidence>
<feature type="region of interest" description="Disordered" evidence="7">
    <location>
        <begin position="1"/>
        <end position="53"/>
    </location>
</feature>
<dbReference type="SMART" id="SM01019">
    <property type="entry name" value="B3"/>
    <property type="match status" value="1"/>
</dbReference>
<evidence type="ECO:0000259" key="8">
    <source>
        <dbReference type="PROSITE" id="PS50863"/>
    </source>
</evidence>
<dbReference type="EMBL" id="GGEC01018445">
    <property type="protein sequence ID" value="MBW98928.1"/>
    <property type="molecule type" value="Transcribed_RNA"/>
</dbReference>
<feature type="domain" description="TF-B3" evidence="8">
    <location>
        <begin position="139"/>
        <end position="230"/>
    </location>
</feature>
<evidence type="ECO:0000256" key="5">
    <source>
        <dbReference type="ARBA" id="ARBA00023242"/>
    </source>
</evidence>
<organism evidence="9">
    <name type="scientific">Rhizophora mucronata</name>
    <name type="common">Asiatic mangrove</name>
    <dbReference type="NCBI Taxonomy" id="61149"/>
    <lineage>
        <taxon>Eukaryota</taxon>
        <taxon>Viridiplantae</taxon>
        <taxon>Streptophyta</taxon>
        <taxon>Embryophyta</taxon>
        <taxon>Tracheophyta</taxon>
        <taxon>Spermatophyta</taxon>
        <taxon>Magnoliopsida</taxon>
        <taxon>eudicotyledons</taxon>
        <taxon>Gunneridae</taxon>
        <taxon>Pentapetalae</taxon>
        <taxon>rosids</taxon>
        <taxon>fabids</taxon>
        <taxon>Malpighiales</taxon>
        <taxon>Rhizophoraceae</taxon>
        <taxon>Rhizophora</taxon>
    </lineage>
</organism>
<dbReference type="SUPFAM" id="SSF101936">
    <property type="entry name" value="DNA-binding pseudobarrel domain"/>
    <property type="match status" value="1"/>
</dbReference>
<evidence type="ECO:0000256" key="7">
    <source>
        <dbReference type="SAM" id="MobiDB-lite"/>
    </source>
</evidence>
<feature type="region of interest" description="Disordered" evidence="7">
    <location>
        <begin position="255"/>
        <end position="313"/>
    </location>
</feature>
<dbReference type="InterPro" id="IPR015300">
    <property type="entry name" value="DNA-bd_pseudobarrel_sf"/>
</dbReference>
<dbReference type="InterPro" id="IPR003340">
    <property type="entry name" value="B3_DNA-bd"/>
</dbReference>
<sequence length="505" mass="56972">MKMSEVVKKEVEDGDWAKTAPDDEIKRKSEGEEDVTLGQLSHSPATSTSPKPKLKLTFSTAKQRKNTMEKTGGKRIKIKRRHSDSKFKHTMLSHAGKCICCNIKKPQDDGDIIPGVAKSSALVRAEEVQSNLEPDFPSFVKSLVRSHVASCFWMGLPGPFCRAHLPREDSTVTLEDEGGRGFRMKYIAHKTGLSAGWRQFSVAHQLLEGDVLVFQLIGPCKFKVYMIRENDLNDVDGALVLLNLEAQTKQNDAELAMVTSKSSKRKRPQSLQLAIVQKKNKKSRQPRLSSFPKNGQPAEQSDNDSEEVGSEVLEGSKLSLPAPQFNDIKSFENFNILVDGLVLDSELSENIRNKYYKLCCSQRAFLHENLIKGMNFKLIAGIISETVNIADAIQACNLTTSRDEFATWGKTLEACEFFGMNVRFLRERLSRLVSLVYDSEVATTTRRYIEARNERERTTEEIRDIEVKLAELKAAYETFSADIESFKAKAEIYDLKFQEELLAPW</sequence>
<dbReference type="PANTHER" id="PTHR31391">
    <property type="entry name" value="B3 DOMAIN-CONTAINING PROTEIN OS11G0197600-RELATED"/>
    <property type="match status" value="1"/>
</dbReference>
<name>A0A2P2JZQ4_RHIMU</name>
<keyword evidence="2" id="KW-0805">Transcription regulation</keyword>
<dbReference type="InterPro" id="IPR044837">
    <property type="entry name" value="REM16-like"/>
</dbReference>
<evidence type="ECO:0000256" key="2">
    <source>
        <dbReference type="ARBA" id="ARBA00023015"/>
    </source>
</evidence>
<feature type="compositionally biased region" description="Polar residues" evidence="7">
    <location>
        <begin position="38"/>
        <end position="50"/>
    </location>
</feature>
<comment type="subcellular location">
    <subcellularLocation>
        <location evidence="1">Nucleus</location>
    </subcellularLocation>
</comment>
<keyword evidence="3" id="KW-0238">DNA-binding</keyword>
<evidence type="ECO:0000256" key="6">
    <source>
        <dbReference type="SAM" id="Coils"/>
    </source>
</evidence>
<feature type="compositionally biased region" description="Basic and acidic residues" evidence="7">
    <location>
        <begin position="20"/>
        <end position="30"/>
    </location>
</feature>
<evidence type="ECO:0000256" key="3">
    <source>
        <dbReference type="ARBA" id="ARBA00023125"/>
    </source>
</evidence>
<protein>
    <submittedName>
        <fullName evidence="9">Uncharacterized protein MANES_13G127300</fullName>
    </submittedName>
</protein>
<dbReference type="Pfam" id="PF02362">
    <property type="entry name" value="B3"/>
    <property type="match status" value="1"/>
</dbReference>
<proteinExistence type="predicted"/>
<dbReference type="GO" id="GO:0003677">
    <property type="term" value="F:DNA binding"/>
    <property type="evidence" value="ECO:0007669"/>
    <property type="project" value="UniProtKB-KW"/>
</dbReference>
<dbReference type="GO" id="GO:0005634">
    <property type="term" value="C:nucleus"/>
    <property type="evidence" value="ECO:0007669"/>
    <property type="project" value="UniProtKB-SubCell"/>
</dbReference>
<dbReference type="PROSITE" id="PS50863">
    <property type="entry name" value="B3"/>
    <property type="match status" value="1"/>
</dbReference>